<reference evidence="2" key="2">
    <citation type="journal article" date="2023" name="Plants (Basel)">
        <title>Annotation of the Turnera subulata (Passifloraceae) Draft Genome Reveals the S-Locus Evolved after the Divergence of Turneroideae from Passifloroideae in a Stepwise Manner.</title>
        <authorList>
            <person name="Henning P.M."/>
            <person name="Roalson E.H."/>
            <person name="Mir W."/>
            <person name="McCubbin A.G."/>
            <person name="Shore J.S."/>
        </authorList>
    </citation>
    <scope>NUCLEOTIDE SEQUENCE</scope>
    <source>
        <strain evidence="2">F60SS</strain>
    </source>
</reference>
<dbReference type="Proteomes" id="UP001141552">
    <property type="component" value="Unassembled WGS sequence"/>
</dbReference>
<name>A0A9Q0FZQ3_9ROSI</name>
<gene>
    <name evidence="2" type="ORF">Tsubulata_024178</name>
</gene>
<evidence type="ECO:0000313" key="3">
    <source>
        <dbReference type="Proteomes" id="UP001141552"/>
    </source>
</evidence>
<organism evidence="2 3">
    <name type="scientific">Turnera subulata</name>
    <dbReference type="NCBI Taxonomy" id="218843"/>
    <lineage>
        <taxon>Eukaryota</taxon>
        <taxon>Viridiplantae</taxon>
        <taxon>Streptophyta</taxon>
        <taxon>Embryophyta</taxon>
        <taxon>Tracheophyta</taxon>
        <taxon>Spermatophyta</taxon>
        <taxon>Magnoliopsida</taxon>
        <taxon>eudicotyledons</taxon>
        <taxon>Gunneridae</taxon>
        <taxon>Pentapetalae</taxon>
        <taxon>rosids</taxon>
        <taxon>fabids</taxon>
        <taxon>Malpighiales</taxon>
        <taxon>Passifloraceae</taxon>
        <taxon>Turnera</taxon>
    </lineage>
</organism>
<keyword evidence="3" id="KW-1185">Reference proteome</keyword>
<reference evidence="2" key="1">
    <citation type="submission" date="2022-02" db="EMBL/GenBank/DDBJ databases">
        <authorList>
            <person name="Henning P.M."/>
            <person name="McCubbin A.G."/>
            <person name="Shore J.S."/>
        </authorList>
    </citation>
    <scope>NUCLEOTIDE SEQUENCE</scope>
    <source>
        <strain evidence="2">F60SS</strain>
        <tissue evidence="2">Leaves</tissue>
    </source>
</reference>
<comment type="caution">
    <text evidence="2">The sequence shown here is derived from an EMBL/GenBank/DDBJ whole genome shotgun (WGS) entry which is preliminary data.</text>
</comment>
<evidence type="ECO:0000256" key="1">
    <source>
        <dbReference type="SAM" id="MobiDB-lite"/>
    </source>
</evidence>
<dbReference type="AlphaFoldDB" id="A0A9Q0FZQ3"/>
<dbReference type="EMBL" id="JAKUCV010003022">
    <property type="protein sequence ID" value="KAJ4840551.1"/>
    <property type="molecule type" value="Genomic_DNA"/>
</dbReference>
<feature type="non-terminal residue" evidence="2">
    <location>
        <position position="72"/>
    </location>
</feature>
<protein>
    <submittedName>
        <fullName evidence="2">Uncharacterized protein</fullName>
    </submittedName>
</protein>
<accession>A0A9Q0FZQ3</accession>
<proteinExistence type="predicted"/>
<sequence>HSLNRFSSLFLGRPSRRRDYLTIERHRYHPPETVDEGAGGGLSRAHFGSEEQPGPSCRRLLHPTGVGCFVVV</sequence>
<feature type="non-terminal residue" evidence="2">
    <location>
        <position position="1"/>
    </location>
</feature>
<feature type="region of interest" description="Disordered" evidence="1">
    <location>
        <begin position="28"/>
        <end position="56"/>
    </location>
</feature>
<evidence type="ECO:0000313" key="2">
    <source>
        <dbReference type="EMBL" id="KAJ4840551.1"/>
    </source>
</evidence>